<dbReference type="STRING" id="1603606.DSOUD_0029"/>
<dbReference type="OrthoDB" id="5416951at2"/>
<feature type="chain" id="PRO_5005791888" description="Alginate export domain-containing protein" evidence="1">
    <location>
        <begin position="23"/>
        <end position="454"/>
    </location>
</feature>
<dbReference type="KEGG" id="des:DSOUD_0029"/>
<evidence type="ECO:0000313" key="2">
    <source>
        <dbReference type="EMBL" id="ALC14830.1"/>
    </source>
</evidence>
<name>A0A0M4D6D3_9BACT</name>
<organism evidence="2 3">
    <name type="scientific">Desulfuromonas soudanensis</name>
    <dbReference type="NCBI Taxonomy" id="1603606"/>
    <lineage>
        <taxon>Bacteria</taxon>
        <taxon>Pseudomonadati</taxon>
        <taxon>Thermodesulfobacteriota</taxon>
        <taxon>Desulfuromonadia</taxon>
        <taxon>Desulfuromonadales</taxon>
        <taxon>Desulfuromonadaceae</taxon>
        <taxon>Desulfuromonas</taxon>
    </lineage>
</organism>
<dbReference type="RefSeq" id="WP_053549091.1">
    <property type="nucleotide sequence ID" value="NZ_CP010802.1"/>
</dbReference>
<reference evidence="2 3" key="1">
    <citation type="submission" date="2015-07" db="EMBL/GenBank/DDBJ databases">
        <title>Isolation and Genomic Characterization of a Novel Halophilic Metal-Reducing Deltaproteobacterium from the Deep Subsurface.</title>
        <authorList>
            <person name="Badalamenti J.P."/>
            <person name="Summers Z.M."/>
            <person name="Gralnick J.A."/>
            <person name="Bond D.R."/>
        </authorList>
    </citation>
    <scope>NUCLEOTIDE SEQUENCE [LARGE SCALE GENOMIC DNA]</scope>
    <source>
        <strain evidence="2 3">WTL</strain>
    </source>
</reference>
<evidence type="ECO:0000313" key="3">
    <source>
        <dbReference type="Proteomes" id="UP000057158"/>
    </source>
</evidence>
<keyword evidence="3" id="KW-1185">Reference proteome</keyword>
<keyword evidence="1" id="KW-0732">Signal</keyword>
<accession>A0A0M4D6D3</accession>
<feature type="signal peptide" evidence="1">
    <location>
        <begin position="1"/>
        <end position="22"/>
    </location>
</feature>
<dbReference type="EMBL" id="CP010802">
    <property type="protein sequence ID" value="ALC14830.1"/>
    <property type="molecule type" value="Genomic_DNA"/>
</dbReference>
<sequence>MRKKNIFLAVLAVLAMAAPALAVDVAFHGDLNNRFNLYTNQSQLYRAAGTLEGKNFADNGTPVEKDANSAVWGDIKYRLWTEASSNDGAVKGVYAIELGAIRFGQNYTKGGGGTYSGDGVNIETRWAYTDIQLPFVQSKARVLIGLQPLALNSFVWNETVMGVQFKGDAGPVGYTLGWVRGKENYPTAASQNAFQDADALLARADLKPAEGTKLGLFALWQHQDAFDGTGAISNEIKGFGNNQYSIYTLGVDGGFTTPTGPGNFFVNWDAIYQGGTIDQPGNLDVSAYLVHADVGANLGALRLTLTGWYASGDDNATDGDINNFMSTDVDRFDSVVLFEGGYTDDNYATEAPYLGTYGMIFNKAAVDFKATEKTAMGAAVLYLMTAEDVTLASGAKGNVIGTEFDAYISHKLYPNVEVAINAGYLLSDEVVDAVAVGGDADNIFRSTARVRYSF</sequence>
<dbReference type="Proteomes" id="UP000057158">
    <property type="component" value="Chromosome"/>
</dbReference>
<evidence type="ECO:0000256" key="1">
    <source>
        <dbReference type="SAM" id="SignalP"/>
    </source>
</evidence>
<gene>
    <name evidence="2" type="ORF">DSOUD_0029</name>
</gene>
<dbReference type="PATRIC" id="fig|1603606.3.peg.35"/>
<dbReference type="AlphaFoldDB" id="A0A0M4D6D3"/>
<proteinExistence type="predicted"/>
<evidence type="ECO:0008006" key="4">
    <source>
        <dbReference type="Google" id="ProtNLM"/>
    </source>
</evidence>
<protein>
    <recommendedName>
        <fullName evidence="4">Alginate export domain-containing protein</fullName>
    </recommendedName>
</protein>